<dbReference type="EMBL" id="KN714686">
    <property type="protein sequence ID" value="KUI56097.1"/>
    <property type="molecule type" value="Genomic_DNA"/>
</dbReference>
<dbReference type="OrthoDB" id="9991235at2759"/>
<dbReference type="CDD" id="cd01414">
    <property type="entry name" value="SAICAR_synt_Sc"/>
    <property type="match status" value="1"/>
</dbReference>
<keyword evidence="6" id="KW-0547">Nucleotide-binding</keyword>
<dbReference type="NCBIfam" id="TIGR00081">
    <property type="entry name" value="purC"/>
    <property type="match status" value="1"/>
</dbReference>
<dbReference type="PANTHER" id="PTHR43700">
    <property type="entry name" value="PHOSPHORIBOSYLAMINOIMIDAZOLE-SUCCINOCARBOXAMIDE SYNTHASE"/>
    <property type="match status" value="1"/>
</dbReference>
<comment type="similarity">
    <text evidence="2">Belongs to the SAICAR synthetase family.</text>
</comment>
<evidence type="ECO:0000256" key="6">
    <source>
        <dbReference type="ARBA" id="ARBA00022741"/>
    </source>
</evidence>
<dbReference type="STRING" id="694573.A0A194UWJ4"/>
<dbReference type="FunFam" id="3.30.470.20:FF:000015">
    <property type="entry name" value="Phosphoribosylaminoimidazole-succinocarboxamide synthase"/>
    <property type="match status" value="1"/>
</dbReference>
<dbReference type="Gene3D" id="3.30.200.20">
    <property type="entry name" value="Phosphorylase Kinase, domain 1"/>
    <property type="match status" value="1"/>
</dbReference>
<comment type="pathway">
    <text evidence="1">Purine metabolism; IMP biosynthesis via de novo pathway; 5-amino-1-(5-phospho-D-ribosyl)imidazole-4-carboxamide from 5-amino-1-(5-phospho-D-ribosyl)imidazole-4-carboxylate: step 1/2.</text>
</comment>
<dbReference type="InterPro" id="IPR028923">
    <property type="entry name" value="SAICAR_synt/ADE2_N"/>
</dbReference>
<evidence type="ECO:0000256" key="9">
    <source>
        <dbReference type="ARBA" id="ARBA00030409"/>
    </source>
</evidence>
<dbReference type="PROSITE" id="PS01057">
    <property type="entry name" value="SAICAR_SYNTHETASE_1"/>
    <property type="match status" value="1"/>
</dbReference>
<evidence type="ECO:0000256" key="7">
    <source>
        <dbReference type="ARBA" id="ARBA00022755"/>
    </source>
</evidence>
<sequence length="311" mass="34618">MADQVLKIDINSLPRVASGKVRDLFDLDAKTLLFVSSDRTSAYDVVMDNGIPGRGAVLTMISAFWFRVLSDKIPNLRTHFVSLQPPADRLTPEEASLVRGRSMQVRKFKVFPVEAIVRGYITGSAWVEYQEHGTVCGMPMPPGLKQCQALPQGAIYTPSTKAELGQHDENISPEQAAKIIGNVEQAKRVEELALAVYNAGREYAAERGILIADTKFEFGLDEETGEVVLIDECLTPDSSRMWPADKYEIGRDQESFDKQIIRNWLTREGLKGKQGVSLPEEVRQATLGKYKEVFQRLTGKTLEEALAEEGL</sequence>
<dbReference type="GO" id="GO:0006189">
    <property type="term" value="P:'de novo' IMP biosynthetic process"/>
    <property type="evidence" value="ECO:0007669"/>
    <property type="project" value="UniProtKB-UniPathway"/>
</dbReference>
<keyword evidence="12" id="KW-1185">Reference proteome</keyword>
<evidence type="ECO:0000259" key="10">
    <source>
        <dbReference type="Pfam" id="PF01259"/>
    </source>
</evidence>
<evidence type="ECO:0000256" key="3">
    <source>
        <dbReference type="ARBA" id="ARBA00012217"/>
    </source>
</evidence>
<proteinExistence type="inferred from homology"/>
<dbReference type="Pfam" id="PF01259">
    <property type="entry name" value="SAICAR_synt"/>
    <property type="match status" value="1"/>
</dbReference>
<evidence type="ECO:0000256" key="4">
    <source>
        <dbReference type="ARBA" id="ARBA00016460"/>
    </source>
</evidence>
<dbReference type="PANTHER" id="PTHR43700:SF1">
    <property type="entry name" value="PHOSPHORIBOSYLAMINOIMIDAZOLE-SUCCINOCARBOXAMIDE SYNTHASE"/>
    <property type="match status" value="1"/>
</dbReference>
<keyword evidence="7" id="KW-0658">Purine biosynthesis</keyword>
<dbReference type="EC" id="6.3.2.6" evidence="3"/>
<dbReference type="InterPro" id="IPR018236">
    <property type="entry name" value="SAICAR_synthetase_CS"/>
</dbReference>
<evidence type="ECO:0000313" key="12">
    <source>
        <dbReference type="Proteomes" id="UP000078576"/>
    </source>
</evidence>
<dbReference type="GO" id="GO:0005737">
    <property type="term" value="C:cytoplasm"/>
    <property type="evidence" value="ECO:0007669"/>
    <property type="project" value="TreeGrafter"/>
</dbReference>
<accession>A0A194UWJ4</accession>
<dbReference type="InterPro" id="IPR001636">
    <property type="entry name" value="SAICAR_synth"/>
</dbReference>
<dbReference type="Gene3D" id="3.30.470.20">
    <property type="entry name" value="ATP-grasp fold, B domain"/>
    <property type="match status" value="1"/>
</dbReference>
<gene>
    <name evidence="11" type="ORF">VP1G_03444</name>
</gene>
<dbReference type="Proteomes" id="UP000078576">
    <property type="component" value="Unassembled WGS sequence"/>
</dbReference>
<dbReference type="AlphaFoldDB" id="A0A194UWJ4"/>
<evidence type="ECO:0000256" key="2">
    <source>
        <dbReference type="ARBA" id="ARBA00010190"/>
    </source>
</evidence>
<keyword evidence="5" id="KW-0436">Ligase</keyword>
<feature type="domain" description="SAICAR synthetase/ADE2 N-terminal" evidence="10">
    <location>
        <begin position="16"/>
        <end position="274"/>
    </location>
</feature>
<name>A0A194UWJ4_CYTMA</name>
<dbReference type="PROSITE" id="PS01058">
    <property type="entry name" value="SAICAR_SYNTHETASE_2"/>
    <property type="match status" value="1"/>
</dbReference>
<reference evidence="12" key="1">
    <citation type="submission" date="2014-12" db="EMBL/GenBank/DDBJ databases">
        <title>Genome Sequence of Valsa Canker Pathogens Uncovers a Specific Adaption of Colonization on Woody Bark.</title>
        <authorList>
            <person name="Yin Z."/>
            <person name="Liu H."/>
            <person name="Gao X."/>
            <person name="Li Z."/>
            <person name="Song N."/>
            <person name="Ke X."/>
            <person name="Dai Q."/>
            <person name="Wu Y."/>
            <person name="Sun Y."/>
            <person name="Xu J.-R."/>
            <person name="Kang Z.K."/>
            <person name="Wang L."/>
            <person name="Huang L."/>
        </authorList>
    </citation>
    <scope>NUCLEOTIDE SEQUENCE [LARGE SCALE GENOMIC DNA]</scope>
    <source>
        <strain evidence="12">SXYL134</strain>
    </source>
</reference>
<evidence type="ECO:0000313" key="11">
    <source>
        <dbReference type="EMBL" id="KUI56097.1"/>
    </source>
</evidence>
<evidence type="ECO:0000256" key="5">
    <source>
        <dbReference type="ARBA" id="ARBA00022598"/>
    </source>
</evidence>
<protein>
    <recommendedName>
        <fullName evidence="4">Phosphoribosylaminoimidazole-succinocarboxamide synthase</fullName>
        <ecNumber evidence="3">6.3.2.6</ecNumber>
    </recommendedName>
    <alternativeName>
        <fullName evidence="9">SAICAR synthetase</fullName>
    </alternativeName>
</protein>
<dbReference type="GO" id="GO:0046084">
    <property type="term" value="P:adenine biosynthetic process"/>
    <property type="evidence" value="ECO:0007669"/>
    <property type="project" value="EnsemblFungi"/>
</dbReference>
<keyword evidence="8" id="KW-0067">ATP-binding</keyword>
<dbReference type="SUPFAM" id="SSF56104">
    <property type="entry name" value="SAICAR synthase-like"/>
    <property type="match status" value="1"/>
</dbReference>
<evidence type="ECO:0000256" key="1">
    <source>
        <dbReference type="ARBA" id="ARBA00004672"/>
    </source>
</evidence>
<dbReference type="UniPathway" id="UPA00074">
    <property type="reaction ID" value="UER00131"/>
</dbReference>
<dbReference type="NCBIfam" id="NF010568">
    <property type="entry name" value="PRK13961.1"/>
    <property type="match status" value="1"/>
</dbReference>
<organism evidence="11 12">
    <name type="scientific">Cytospora mali</name>
    <name type="common">Apple Valsa canker fungus</name>
    <name type="synonym">Valsa mali</name>
    <dbReference type="NCBI Taxonomy" id="578113"/>
    <lineage>
        <taxon>Eukaryota</taxon>
        <taxon>Fungi</taxon>
        <taxon>Dikarya</taxon>
        <taxon>Ascomycota</taxon>
        <taxon>Pezizomycotina</taxon>
        <taxon>Sordariomycetes</taxon>
        <taxon>Sordariomycetidae</taxon>
        <taxon>Diaporthales</taxon>
        <taxon>Cytosporaceae</taxon>
        <taxon>Cytospora</taxon>
    </lineage>
</organism>
<evidence type="ECO:0000256" key="8">
    <source>
        <dbReference type="ARBA" id="ARBA00022840"/>
    </source>
</evidence>
<dbReference type="HAMAP" id="MF_00137">
    <property type="entry name" value="SAICAR_synth"/>
    <property type="match status" value="1"/>
</dbReference>
<dbReference type="GO" id="GO:0005524">
    <property type="term" value="F:ATP binding"/>
    <property type="evidence" value="ECO:0007669"/>
    <property type="project" value="UniProtKB-KW"/>
</dbReference>
<dbReference type="GO" id="GO:0004639">
    <property type="term" value="F:phosphoribosylaminoimidazolesuccinocarboxamide synthase activity"/>
    <property type="evidence" value="ECO:0007669"/>
    <property type="project" value="UniProtKB-EC"/>
</dbReference>